<keyword evidence="2" id="KW-0732">Signal</keyword>
<reference evidence="4 5" key="1">
    <citation type="submission" date="2018-08" db="EMBL/GenBank/DDBJ databases">
        <title>Draft genome of the lignicolous fungus Coniochaeta pulveracea.</title>
        <authorList>
            <person name="Borstlap C.J."/>
            <person name="De Witt R.N."/>
            <person name="Botha A."/>
            <person name="Volschenk H."/>
        </authorList>
    </citation>
    <scope>NUCLEOTIDE SEQUENCE [LARGE SCALE GENOMIC DNA]</scope>
    <source>
        <strain evidence="4 5">CAB683</strain>
    </source>
</reference>
<dbReference type="AlphaFoldDB" id="A0A420XYI2"/>
<dbReference type="PANTHER" id="PTHR43662:SF7">
    <property type="entry name" value="DUF1996 DOMAIN-CONTAINING PROTEIN"/>
    <property type="match status" value="1"/>
</dbReference>
<name>A0A420XYI2_9PEZI</name>
<dbReference type="PANTHER" id="PTHR43662">
    <property type="match status" value="1"/>
</dbReference>
<evidence type="ECO:0000313" key="4">
    <source>
        <dbReference type="EMBL" id="RKU40724.1"/>
    </source>
</evidence>
<accession>A0A420XYI2</accession>
<dbReference type="STRING" id="177199.A0A420XYI2"/>
<dbReference type="Pfam" id="PF09362">
    <property type="entry name" value="DUF1996"/>
    <property type="match status" value="1"/>
</dbReference>
<dbReference type="InterPro" id="IPR018535">
    <property type="entry name" value="DUF1996"/>
</dbReference>
<evidence type="ECO:0000256" key="2">
    <source>
        <dbReference type="SAM" id="SignalP"/>
    </source>
</evidence>
<evidence type="ECO:0000256" key="1">
    <source>
        <dbReference type="SAM" id="MobiDB-lite"/>
    </source>
</evidence>
<dbReference type="EMBL" id="QVQW01000093">
    <property type="protein sequence ID" value="RKU40724.1"/>
    <property type="molecule type" value="Genomic_DNA"/>
</dbReference>
<evidence type="ECO:0000313" key="5">
    <source>
        <dbReference type="Proteomes" id="UP000275385"/>
    </source>
</evidence>
<feature type="region of interest" description="Disordered" evidence="1">
    <location>
        <begin position="400"/>
        <end position="443"/>
    </location>
</feature>
<evidence type="ECO:0000259" key="3">
    <source>
        <dbReference type="Pfam" id="PF09362"/>
    </source>
</evidence>
<comment type="caution">
    <text evidence="4">The sequence shown here is derived from an EMBL/GenBank/DDBJ whole genome shotgun (WGS) entry which is preliminary data.</text>
</comment>
<keyword evidence="5" id="KW-1185">Reference proteome</keyword>
<organism evidence="4 5">
    <name type="scientific">Coniochaeta pulveracea</name>
    <dbReference type="NCBI Taxonomy" id="177199"/>
    <lineage>
        <taxon>Eukaryota</taxon>
        <taxon>Fungi</taxon>
        <taxon>Dikarya</taxon>
        <taxon>Ascomycota</taxon>
        <taxon>Pezizomycotina</taxon>
        <taxon>Sordariomycetes</taxon>
        <taxon>Sordariomycetidae</taxon>
        <taxon>Coniochaetales</taxon>
        <taxon>Coniochaetaceae</taxon>
        <taxon>Coniochaeta</taxon>
    </lineage>
</organism>
<feature type="domain" description="DUF1996" evidence="3">
    <location>
        <begin position="34"/>
        <end position="288"/>
    </location>
</feature>
<feature type="chain" id="PRO_5019406923" description="DUF1996 domain-containing protein" evidence="2">
    <location>
        <begin position="19"/>
        <end position="543"/>
    </location>
</feature>
<dbReference type="Proteomes" id="UP000275385">
    <property type="component" value="Unassembled WGS sequence"/>
</dbReference>
<feature type="signal peptide" evidence="2">
    <location>
        <begin position="1"/>
        <end position="18"/>
    </location>
</feature>
<proteinExistence type="predicted"/>
<feature type="compositionally biased region" description="Low complexity" evidence="1">
    <location>
        <begin position="366"/>
        <end position="379"/>
    </location>
</feature>
<dbReference type="OrthoDB" id="74764at2759"/>
<protein>
    <recommendedName>
        <fullName evidence="3">DUF1996 domain-containing protein</fullName>
    </recommendedName>
</protein>
<feature type="region of interest" description="Disordered" evidence="1">
    <location>
        <begin position="354"/>
        <end position="379"/>
    </location>
</feature>
<sequence length="543" mass="57911">MKCSSLAASLLALGTASAFWRMECRGRVGLARIDPMVSPGEVAQHVHTIHGSSGFSETCTYDDVVNADCTSCAVTTDKSVYWTPALYFRHDNGSYELVPQTGGMLAYYTLIKNAGETITAFPKDFRMIAGDSLRRNYSINGLDVSKPDPEKSIWSLIGQTTQVDLQQRALGFNCLDYSKTPEGSFYRHYMPDKTYLDANCANGLRFEIAFPSCWNGKDLDSKNHRSHVAYPDLVNMGDCPADFPVRLPTIFYETIWETDVFRNSPGEFVISNGDVQGFGYHADFINGWEDGVLEAAIEQCTNDSGMIQDCPVFQGHIQSQDEQNACQLAKLPAKIAKEQVSGIVGDSLPGGVQIQYGPEPATQANPAAPSTTVAVPTASYSPASSGALSAIPAGIFKESSTSDSAAASPTTPTAALATTPTPAAPTSVAASTSEAAPASSSAAVEPSIAAPGLKEVSAATQAPAVTPAPASPAVDDHLPIVSTEYVTNGNVVSEVVWQEAVVYVTESNELTVTVTVPSTSSIQAVRRVRRSGHLHRHMHGQRR</sequence>
<gene>
    <name evidence="4" type="ORF">DL546_001625</name>
</gene>